<reference evidence="2" key="1">
    <citation type="submission" date="2011-01" db="EMBL/GenBank/DDBJ databases">
        <authorList>
            <person name="Muzny D."/>
            <person name="Qin X."/>
            <person name="Buhay C."/>
            <person name="Dugan-Rocha S."/>
            <person name="Ding Y."/>
            <person name="Chen G."/>
            <person name="Hawes A."/>
            <person name="Holder M."/>
            <person name="Jhangiani S."/>
            <person name="Johnson A."/>
            <person name="Khan Z."/>
            <person name="Li Z."/>
            <person name="Liu W."/>
            <person name="Liu X."/>
            <person name="Perez L."/>
            <person name="Shen H."/>
            <person name="Wang Q."/>
            <person name="Watt J."/>
            <person name="Xi L."/>
            <person name="Xin Y."/>
            <person name="Zhou J."/>
            <person name="Deng J."/>
            <person name="Jiang H."/>
            <person name="Liu Y."/>
            <person name="Qu J."/>
            <person name="Song X.-Z."/>
            <person name="Zhang L."/>
            <person name="Villasana D."/>
            <person name="Johnson A."/>
            <person name="Liu J."/>
            <person name="Liyanage D."/>
            <person name="Lorensuhewa L."/>
            <person name="Robinson T."/>
            <person name="Song A."/>
            <person name="Song B.-B."/>
            <person name="Dinh H."/>
            <person name="Thornton R."/>
            <person name="Coyle M."/>
            <person name="Francisco L."/>
            <person name="Jackson L."/>
            <person name="Javaid M."/>
            <person name="Korchina V."/>
            <person name="Kovar C."/>
            <person name="Mata R."/>
            <person name="Mathew T."/>
            <person name="Ngo R."/>
            <person name="Nguyen L."/>
            <person name="Nguyen N."/>
            <person name="Okwuonu G."/>
            <person name="Ongeri F."/>
            <person name="Pham C."/>
            <person name="Simmons D."/>
            <person name="Wilczek-Boney K."/>
            <person name="Hale W."/>
            <person name="Jakkamsetti A."/>
            <person name="Pham P."/>
            <person name="Ruth R."/>
            <person name="San Lucas F."/>
            <person name="Warren J."/>
            <person name="Zhang J."/>
            <person name="Zhao Z."/>
            <person name="Zhou C."/>
            <person name="Zhu D."/>
            <person name="Lee S."/>
            <person name="Bess C."/>
            <person name="Blankenburg K."/>
            <person name="Forbes L."/>
            <person name="Fu Q."/>
            <person name="Gubbala S."/>
            <person name="Hirani K."/>
            <person name="Jayaseelan J.C."/>
            <person name="Lara F."/>
            <person name="Munidasa M."/>
            <person name="Palculict T."/>
            <person name="Patil S."/>
            <person name="Pu L.-L."/>
            <person name="Saada N."/>
            <person name="Tang L."/>
            <person name="Weissenberger G."/>
            <person name="Zhu Y."/>
            <person name="Hemphill L."/>
            <person name="Shang Y."/>
            <person name="Youmans B."/>
            <person name="Ayvaz T."/>
            <person name="Ross M."/>
            <person name="Santibanez J."/>
            <person name="Aqrawi P."/>
            <person name="Gross S."/>
            <person name="Joshi V."/>
            <person name="Fowler G."/>
            <person name="Nazareth L."/>
            <person name="Reid J."/>
            <person name="Worley K."/>
            <person name="Petrosino J."/>
            <person name="Highlander S."/>
            <person name="Gibbs R."/>
        </authorList>
    </citation>
    <scope>NUCLEOTIDE SEQUENCE [LARGE SCALE GENOMIC DNA]</scope>
    <source>
        <strain evidence="2">ATCC 33707</strain>
    </source>
</reference>
<accession>E9SX01</accession>
<dbReference type="AlphaFoldDB" id="E9SX01"/>
<feature type="compositionally biased region" description="Basic and acidic residues" evidence="1">
    <location>
        <begin position="141"/>
        <end position="158"/>
    </location>
</feature>
<gene>
    <name evidence="2" type="ORF">HMPREF0724_10651</name>
</gene>
<evidence type="ECO:0000313" key="2">
    <source>
        <dbReference type="EMBL" id="EGD25681.1"/>
    </source>
</evidence>
<keyword evidence="3" id="KW-1185">Reference proteome</keyword>
<dbReference type="Proteomes" id="UP000004245">
    <property type="component" value="Unassembled WGS sequence"/>
</dbReference>
<feature type="region of interest" description="Disordered" evidence="1">
    <location>
        <begin position="130"/>
        <end position="172"/>
    </location>
</feature>
<evidence type="ECO:0000313" key="3">
    <source>
        <dbReference type="Proteomes" id="UP000004245"/>
    </source>
</evidence>
<sequence>MPDLGRVRDLRTHVWSPLLHCSRPEPPRGGTHLAPSSHDTVLRQVEAGCYSGTEFAATHCAAPPRAPGRSARVRHSGRTNHVFHHPFASIRTIGRSECDKHVNPGIPAIPINDPASVLSALKDAASSAITADARSNATADGDFREMESSSHDRRIDTVHRHRNSRIHRSGRG</sequence>
<dbReference type="HOGENOM" id="CLU_1554065_0_0_11"/>
<organism evidence="2 3">
    <name type="scientific">Prescottella equi ATCC 33707</name>
    <dbReference type="NCBI Taxonomy" id="525370"/>
    <lineage>
        <taxon>Bacteria</taxon>
        <taxon>Bacillati</taxon>
        <taxon>Actinomycetota</taxon>
        <taxon>Actinomycetes</taxon>
        <taxon>Mycobacteriales</taxon>
        <taxon>Nocardiaceae</taxon>
        <taxon>Prescottella</taxon>
    </lineage>
</organism>
<comment type="caution">
    <text evidence="2">The sequence shown here is derived from an EMBL/GenBank/DDBJ whole genome shotgun (WGS) entry which is preliminary data.</text>
</comment>
<name>E9SX01_RHOHA</name>
<feature type="compositionally biased region" description="Basic residues" evidence="1">
    <location>
        <begin position="159"/>
        <end position="172"/>
    </location>
</feature>
<proteinExistence type="predicted"/>
<dbReference type="EMBL" id="ADNW02000004">
    <property type="protein sequence ID" value="EGD25681.1"/>
    <property type="molecule type" value="Genomic_DNA"/>
</dbReference>
<evidence type="ECO:0000256" key="1">
    <source>
        <dbReference type="SAM" id="MobiDB-lite"/>
    </source>
</evidence>
<protein>
    <submittedName>
        <fullName evidence="2">Uncharacterized protein</fullName>
    </submittedName>
</protein>